<dbReference type="AlphaFoldDB" id="A0A8B8KZ46"/>
<dbReference type="PANTHER" id="PTHR45719:SF3">
    <property type="entry name" value="BETA-GLUCURONOSYLTRANSFERASE GLCAT14A"/>
    <property type="match status" value="1"/>
</dbReference>
<keyword evidence="3" id="KW-0808">Transferase</keyword>
<reference evidence="7" key="1">
    <citation type="journal article" date="2019" name="Toxins">
        <title>Detection of Abrin-Like and Prepropulchellin-Like Toxin Genes and Transcripts Using Whole Genome Sequencing and Full-Length Transcript Sequencing of Abrus precatorius.</title>
        <authorList>
            <person name="Hovde B.T."/>
            <person name="Daligault H.E."/>
            <person name="Hanschen E.R."/>
            <person name="Kunde Y.A."/>
            <person name="Johnson M.B."/>
            <person name="Starkenburg S.R."/>
            <person name="Johnson S.L."/>
        </authorList>
    </citation>
    <scope>NUCLEOTIDE SEQUENCE [LARGE SCALE GENOMIC DNA]</scope>
</reference>
<proteinExistence type="predicted"/>
<reference evidence="8" key="2">
    <citation type="submission" date="2025-08" db="UniProtKB">
        <authorList>
            <consortium name="RefSeq"/>
        </authorList>
    </citation>
    <scope>IDENTIFICATION</scope>
    <source>
        <tissue evidence="8">Young leaves</tissue>
    </source>
</reference>
<evidence type="ECO:0000256" key="5">
    <source>
        <dbReference type="ARBA" id="ARBA00023180"/>
    </source>
</evidence>
<evidence type="ECO:0000256" key="2">
    <source>
        <dbReference type="ARBA" id="ARBA00022676"/>
    </source>
</evidence>
<keyword evidence="7" id="KW-1185">Reference proteome</keyword>
<gene>
    <name evidence="8" type="primary">LOC113860907</name>
</gene>
<protein>
    <submittedName>
        <fullName evidence="8">Beta-glucuronosyltransferase GlcAT14B-like isoform X2</fullName>
    </submittedName>
</protein>
<comment type="subcellular location">
    <subcellularLocation>
        <location evidence="1">Membrane</location>
        <topology evidence="1">Single-pass type II membrane protein</topology>
    </subcellularLocation>
</comment>
<keyword evidence="2" id="KW-0328">Glycosyltransferase</keyword>
<keyword evidence="4 6" id="KW-0472">Membrane</keyword>
<dbReference type="GeneID" id="113860907"/>
<evidence type="ECO:0000256" key="1">
    <source>
        <dbReference type="ARBA" id="ARBA00004606"/>
    </source>
</evidence>
<name>A0A8B8KZ46_ABRPR</name>
<evidence type="ECO:0000313" key="7">
    <source>
        <dbReference type="Proteomes" id="UP000694853"/>
    </source>
</evidence>
<dbReference type="Proteomes" id="UP000694853">
    <property type="component" value="Unplaced"/>
</dbReference>
<keyword evidence="5" id="KW-0325">Glycoprotein</keyword>
<evidence type="ECO:0000256" key="3">
    <source>
        <dbReference type="ARBA" id="ARBA00022679"/>
    </source>
</evidence>
<keyword evidence="6" id="KW-1133">Transmembrane helix</keyword>
<feature type="transmembrane region" description="Helical" evidence="6">
    <location>
        <begin position="21"/>
        <end position="40"/>
    </location>
</feature>
<dbReference type="InterPro" id="IPR003406">
    <property type="entry name" value="Glyco_trans_14"/>
</dbReference>
<evidence type="ECO:0000256" key="6">
    <source>
        <dbReference type="SAM" id="Phobius"/>
    </source>
</evidence>
<keyword evidence="6" id="KW-0812">Transmembrane</keyword>
<dbReference type="InterPro" id="IPR044610">
    <property type="entry name" value="GLCAT14A/B/C"/>
</dbReference>
<organism evidence="7 8">
    <name type="scientific">Abrus precatorius</name>
    <name type="common">Indian licorice</name>
    <name type="synonym">Glycine abrus</name>
    <dbReference type="NCBI Taxonomy" id="3816"/>
    <lineage>
        <taxon>Eukaryota</taxon>
        <taxon>Viridiplantae</taxon>
        <taxon>Streptophyta</taxon>
        <taxon>Embryophyta</taxon>
        <taxon>Tracheophyta</taxon>
        <taxon>Spermatophyta</taxon>
        <taxon>Magnoliopsida</taxon>
        <taxon>eudicotyledons</taxon>
        <taxon>Gunneridae</taxon>
        <taxon>Pentapetalae</taxon>
        <taxon>rosids</taxon>
        <taxon>fabids</taxon>
        <taxon>Fabales</taxon>
        <taxon>Fabaceae</taxon>
        <taxon>Papilionoideae</taxon>
        <taxon>50 kb inversion clade</taxon>
        <taxon>NPAAA clade</taxon>
        <taxon>indigoferoid/millettioid clade</taxon>
        <taxon>Abreae</taxon>
        <taxon>Abrus</taxon>
    </lineage>
</organism>
<sequence length="372" mass="41625">MKKLKHYYGQQHSSSAEQRKWVFPVIATASLLSLFSLLLLVPTLTSPQAARILPFSLSTAATTTTLSSLFVESKLHSLPLPSHSPHPPILAYLISGSAGHAAALQRTLAALYHPRNRYILHLDLESSLEERRNLKRHVDGHVTFRTFGNVRMVSKANLVTYRGPTMVANTLHAAAIALTEFNDWDWFINLSASDYPLVTQDGSAWMALSRSFIDYCIWGWDNLPRTVLMYYTNFISSPEGYFHTVICNAQEFRNTTVNSDLHFISWDNPPKQHPHYLGLADMKRMVDSSAPFARKFHENDPVLDKIDAELLSRGPGMVVPGGWCIGSRENGSDPCSVIGNTTVLRPGPGSKRLENLFTSLLSDENFRPKQCV</sequence>
<dbReference type="GO" id="GO:0015020">
    <property type="term" value="F:glucuronosyltransferase activity"/>
    <property type="evidence" value="ECO:0007669"/>
    <property type="project" value="InterPro"/>
</dbReference>
<dbReference type="Pfam" id="PF02485">
    <property type="entry name" value="Branch"/>
    <property type="match status" value="1"/>
</dbReference>
<evidence type="ECO:0000256" key="4">
    <source>
        <dbReference type="ARBA" id="ARBA00023136"/>
    </source>
</evidence>
<dbReference type="GO" id="GO:0016020">
    <property type="term" value="C:membrane"/>
    <property type="evidence" value="ECO:0007669"/>
    <property type="project" value="UniProtKB-SubCell"/>
</dbReference>
<dbReference type="PANTHER" id="PTHR45719">
    <property type="entry name" value="GLYCOSYLTRANSFERASE"/>
    <property type="match status" value="1"/>
</dbReference>
<dbReference type="RefSeq" id="XP_027349261.1">
    <property type="nucleotide sequence ID" value="XM_027493460.1"/>
</dbReference>
<accession>A0A8B8KZ46</accession>
<evidence type="ECO:0000313" key="8">
    <source>
        <dbReference type="RefSeq" id="XP_027349261.1"/>
    </source>
</evidence>